<dbReference type="Pfam" id="PF13742">
    <property type="entry name" value="tRNA_anti_2"/>
    <property type="match status" value="1"/>
</dbReference>
<dbReference type="EMBL" id="BMWX01000004">
    <property type="protein sequence ID" value="GGZ30353.1"/>
    <property type="molecule type" value="Genomic_DNA"/>
</dbReference>
<dbReference type="Proteomes" id="UP000619457">
    <property type="component" value="Unassembled WGS sequence"/>
</dbReference>
<dbReference type="GO" id="GO:0005737">
    <property type="term" value="C:cytoplasm"/>
    <property type="evidence" value="ECO:0007669"/>
    <property type="project" value="UniProtKB-SubCell"/>
</dbReference>
<protein>
    <recommendedName>
        <fullName evidence="5">Exodeoxyribonuclease 7 large subunit</fullName>
        <ecNumber evidence="5">3.1.11.6</ecNumber>
    </recommendedName>
</protein>
<comment type="catalytic activity">
    <reaction evidence="5">
        <text>Exonucleolytic cleavage in either 5'- to 3'- or 3'- to 5'-direction to yield nucleoside 5'-phosphates.</text>
        <dbReference type="EC" id="3.1.11.6"/>
    </reaction>
</comment>
<comment type="subcellular location">
    <subcellularLocation>
        <location evidence="5">Cytoplasm</location>
    </subcellularLocation>
</comment>
<keyword evidence="9" id="KW-1185">Reference proteome</keyword>
<dbReference type="AlphaFoldDB" id="A0A918Q2P6"/>
<dbReference type="EC" id="3.1.11.6" evidence="5"/>
<keyword evidence="2 5" id="KW-0540">Nuclease</keyword>
<dbReference type="InterPro" id="IPR025824">
    <property type="entry name" value="OB-fold_nuc-bd_dom"/>
</dbReference>
<dbReference type="GO" id="GO:0008855">
    <property type="term" value="F:exodeoxyribonuclease VII activity"/>
    <property type="evidence" value="ECO:0007669"/>
    <property type="project" value="UniProtKB-UniRule"/>
</dbReference>
<reference evidence="8" key="2">
    <citation type="submission" date="2020-09" db="EMBL/GenBank/DDBJ databases">
        <authorList>
            <person name="Sun Q."/>
            <person name="Kim S."/>
        </authorList>
    </citation>
    <scope>NUCLEOTIDE SEQUENCE</scope>
    <source>
        <strain evidence="8">KCTC 12368</strain>
    </source>
</reference>
<dbReference type="RefSeq" id="WP_018474571.1">
    <property type="nucleotide sequence ID" value="NZ_BMWX01000004.1"/>
</dbReference>
<dbReference type="GO" id="GO:0006308">
    <property type="term" value="P:DNA catabolic process"/>
    <property type="evidence" value="ECO:0007669"/>
    <property type="project" value="UniProtKB-UniRule"/>
</dbReference>
<name>A0A918Q2P6_9BACT</name>
<evidence type="ECO:0000313" key="8">
    <source>
        <dbReference type="EMBL" id="GGZ30353.1"/>
    </source>
</evidence>
<dbReference type="PANTHER" id="PTHR30008:SF0">
    <property type="entry name" value="EXODEOXYRIBONUCLEASE 7 LARGE SUBUNIT"/>
    <property type="match status" value="1"/>
</dbReference>
<dbReference type="GO" id="GO:0009318">
    <property type="term" value="C:exodeoxyribonuclease VII complex"/>
    <property type="evidence" value="ECO:0007669"/>
    <property type="project" value="UniProtKB-UniRule"/>
</dbReference>
<sequence length="437" mass="49378">MQTPLTLSELNQQIQQAIDSHLSPTYWVVAEIGDLRGSPRGHAYLELVEKSNQQVLAKVKANIWAYAYSSISSRFQSITGTPLKTGMKVLAQVNVQFHPVYGLSLNVKDIDPNFTLGEKARRKQETLQRLQKEGLMQLNKQFLLPTVPQKIAVISSATAAGFGDFKDQVDQNREGYRVHYKLYPATMQGDAAVASIVQAIEQIEKDQHQLPFDLMIIIRGGGAQLDLDSFDEYDLARAIANTTLPVVTGIGHERDESIADLVAHTQMKTPTAVAEFILSGYRDYEDGLNQLMKQLERKVSFSLQAEGRHLAQLEHRLNSGFSYRIQQEKEMSNLLSYKLQNTAKQITKTHYQQLIQRYESLKRASRHTLNQENALMDTIIKDLKRLDPDHYLQKGYTRTEINGRSISKTEPKAGDTMVTYGAKLKIISTINSTENHE</sequence>
<keyword evidence="3 5" id="KW-0378">Hydrolase</keyword>
<dbReference type="CDD" id="cd04489">
    <property type="entry name" value="ExoVII_LU_OBF"/>
    <property type="match status" value="1"/>
</dbReference>
<dbReference type="InterPro" id="IPR003753">
    <property type="entry name" value="Exonuc_VII_L"/>
</dbReference>
<comment type="similarity">
    <text evidence="5">Belongs to the XseA family.</text>
</comment>
<evidence type="ECO:0000259" key="7">
    <source>
        <dbReference type="Pfam" id="PF13742"/>
    </source>
</evidence>
<accession>A0A918Q2P6</accession>
<dbReference type="Pfam" id="PF02601">
    <property type="entry name" value="Exonuc_VII_L"/>
    <property type="match status" value="1"/>
</dbReference>
<dbReference type="NCBIfam" id="TIGR00237">
    <property type="entry name" value="xseA"/>
    <property type="match status" value="1"/>
</dbReference>
<gene>
    <name evidence="8" type="primary">xseA</name>
    <name evidence="8" type="ORF">GCM10007049_23790</name>
</gene>
<evidence type="ECO:0000256" key="1">
    <source>
        <dbReference type="ARBA" id="ARBA00022490"/>
    </source>
</evidence>
<evidence type="ECO:0000259" key="6">
    <source>
        <dbReference type="Pfam" id="PF02601"/>
    </source>
</evidence>
<evidence type="ECO:0000256" key="5">
    <source>
        <dbReference type="RuleBase" id="RU004355"/>
    </source>
</evidence>
<evidence type="ECO:0000256" key="3">
    <source>
        <dbReference type="ARBA" id="ARBA00022801"/>
    </source>
</evidence>
<comment type="caution">
    <text evidence="8">The sequence shown here is derived from an EMBL/GenBank/DDBJ whole genome shotgun (WGS) entry which is preliminary data.</text>
</comment>
<organism evidence="8 9">
    <name type="scientific">Echinicola pacifica</name>
    <dbReference type="NCBI Taxonomy" id="346377"/>
    <lineage>
        <taxon>Bacteria</taxon>
        <taxon>Pseudomonadati</taxon>
        <taxon>Bacteroidota</taxon>
        <taxon>Cytophagia</taxon>
        <taxon>Cytophagales</taxon>
        <taxon>Cyclobacteriaceae</taxon>
        <taxon>Echinicola</taxon>
    </lineage>
</organism>
<dbReference type="GO" id="GO:0003676">
    <property type="term" value="F:nucleic acid binding"/>
    <property type="evidence" value="ECO:0007669"/>
    <property type="project" value="InterPro"/>
</dbReference>
<reference evidence="8" key="1">
    <citation type="journal article" date="2014" name="Int. J. Syst. Evol. Microbiol.">
        <title>Complete genome sequence of Corynebacterium casei LMG S-19264T (=DSM 44701T), isolated from a smear-ripened cheese.</title>
        <authorList>
            <consortium name="US DOE Joint Genome Institute (JGI-PGF)"/>
            <person name="Walter F."/>
            <person name="Albersmeier A."/>
            <person name="Kalinowski J."/>
            <person name="Ruckert C."/>
        </authorList>
    </citation>
    <scope>NUCLEOTIDE SEQUENCE</scope>
    <source>
        <strain evidence="8">KCTC 12368</strain>
    </source>
</reference>
<keyword evidence="4 5" id="KW-0269">Exonuclease</keyword>
<dbReference type="PANTHER" id="PTHR30008">
    <property type="entry name" value="EXODEOXYRIBONUCLEASE 7 LARGE SUBUNIT"/>
    <property type="match status" value="1"/>
</dbReference>
<evidence type="ECO:0000313" key="9">
    <source>
        <dbReference type="Proteomes" id="UP000619457"/>
    </source>
</evidence>
<proteinExistence type="inferred from homology"/>
<evidence type="ECO:0000256" key="4">
    <source>
        <dbReference type="ARBA" id="ARBA00022839"/>
    </source>
</evidence>
<feature type="domain" description="Exonuclease VII large subunit C-terminal" evidence="6">
    <location>
        <begin position="136"/>
        <end position="416"/>
    </location>
</feature>
<feature type="domain" description="OB-fold nucleic acid binding" evidence="7">
    <location>
        <begin position="5"/>
        <end position="111"/>
    </location>
</feature>
<keyword evidence="1" id="KW-0963">Cytoplasm</keyword>
<evidence type="ECO:0000256" key="2">
    <source>
        <dbReference type="ARBA" id="ARBA00022722"/>
    </source>
</evidence>
<dbReference type="InterPro" id="IPR020579">
    <property type="entry name" value="Exonuc_VII_lsu_C"/>
</dbReference>